<feature type="compositionally biased region" description="Polar residues" evidence="1">
    <location>
        <begin position="94"/>
        <end position="133"/>
    </location>
</feature>
<feature type="compositionally biased region" description="Basic residues" evidence="1">
    <location>
        <begin position="74"/>
        <end position="86"/>
    </location>
</feature>
<evidence type="ECO:0000313" key="5">
    <source>
        <dbReference type="WBParaSite" id="GPUH_0002315501-mRNA-1"/>
    </source>
</evidence>
<name>A0A183EQ85_9BILA</name>
<keyword evidence="2" id="KW-1133">Transmembrane helix</keyword>
<keyword evidence="4" id="KW-1185">Reference proteome</keyword>
<evidence type="ECO:0000313" key="4">
    <source>
        <dbReference type="Proteomes" id="UP000271098"/>
    </source>
</evidence>
<dbReference type="WBParaSite" id="GPUH_0002315501-mRNA-1">
    <property type="protein sequence ID" value="GPUH_0002315501-mRNA-1"/>
    <property type="gene ID" value="GPUH_0002315501"/>
</dbReference>
<reference evidence="5" key="1">
    <citation type="submission" date="2016-06" db="UniProtKB">
        <authorList>
            <consortium name="WormBaseParasite"/>
        </authorList>
    </citation>
    <scope>IDENTIFICATION</scope>
</reference>
<gene>
    <name evidence="3" type="ORF">GPUH_LOCUS23125</name>
</gene>
<evidence type="ECO:0000313" key="3">
    <source>
        <dbReference type="EMBL" id="VDN41024.1"/>
    </source>
</evidence>
<organism evidence="5">
    <name type="scientific">Gongylonema pulchrum</name>
    <dbReference type="NCBI Taxonomy" id="637853"/>
    <lineage>
        <taxon>Eukaryota</taxon>
        <taxon>Metazoa</taxon>
        <taxon>Ecdysozoa</taxon>
        <taxon>Nematoda</taxon>
        <taxon>Chromadorea</taxon>
        <taxon>Rhabditida</taxon>
        <taxon>Spirurina</taxon>
        <taxon>Spiruromorpha</taxon>
        <taxon>Spiruroidea</taxon>
        <taxon>Gongylonematidae</taxon>
        <taxon>Gongylonema</taxon>
    </lineage>
</organism>
<dbReference type="Proteomes" id="UP000271098">
    <property type="component" value="Unassembled WGS sequence"/>
</dbReference>
<dbReference type="AlphaFoldDB" id="A0A183EQ85"/>
<accession>A0A183EQ85</accession>
<evidence type="ECO:0000256" key="2">
    <source>
        <dbReference type="SAM" id="Phobius"/>
    </source>
</evidence>
<keyword evidence="2" id="KW-0812">Transmembrane</keyword>
<evidence type="ECO:0000256" key="1">
    <source>
        <dbReference type="SAM" id="MobiDB-lite"/>
    </source>
</evidence>
<dbReference type="EMBL" id="UYRT01096886">
    <property type="protein sequence ID" value="VDN41024.1"/>
    <property type="molecule type" value="Genomic_DNA"/>
</dbReference>
<feature type="transmembrane region" description="Helical" evidence="2">
    <location>
        <begin position="12"/>
        <end position="45"/>
    </location>
</feature>
<protein>
    <submittedName>
        <fullName evidence="3 5">Uncharacterized protein</fullName>
    </submittedName>
</protein>
<proteinExistence type="predicted"/>
<feature type="region of interest" description="Disordered" evidence="1">
    <location>
        <begin position="66"/>
        <end position="133"/>
    </location>
</feature>
<sequence>MSGKHFQEGCKVLAWFIALQVIAICVAVVFVIVFAAGVVFCFLYACLAGDMLQRVICPNAYAERKRMQKDQEKRHRHQQRISRRPSPRPASVSEFESASTPSQRTSTGSPKSPCQMRQNKPSEAVNTQDPVEV</sequence>
<keyword evidence="2" id="KW-0472">Membrane</keyword>
<reference evidence="3 4" key="2">
    <citation type="submission" date="2018-11" db="EMBL/GenBank/DDBJ databases">
        <authorList>
            <consortium name="Pathogen Informatics"/>
        </authorList>
    </citation>
    <scope>NUCLEOTIDE SEQUENCE [LARGE SCALE GENOMIC DNA]</scope>
</reference>